<proteinExistence type="predicted"/>
<comment type="caution">
    <text evidence="1">The sequence shown here is derived from an EMBL/GenBank/DDBJ whole genome shotgun (WGS) entry which is preliminary data.</text>
</comment>
<dbReference type="OrthoDB" id="361760at2"/>
<gene>
    <name evidence="1" type="ORF">D3Z39_16570</name>
</gene>
<dbReference type="RefSeq" id="WP_160211096.1">
    <property type="nucleotide sequence ID" value="NZ_QXWZ01000060.1"/>
</dbReference>
<dbReference type="Proteomes" id="UP000446348">
    <property type="component" value="Unassembled WGS sequence"/>
</dbReference>
<dbReference type="AlphaFoldDB" id="A0A845RS34"/>
<evidence type="ECO:0000313" key="1">
    <source>
        <dbReference type="EMBL" id="NBI80432.1"/>
    </source>
</evidence>
<protein>
    <recommendedName>
        <fullName evidence="3">YolD-like protein</fullName>
    </recommendedName>
</protein>
<dbReference type="EMBL" id="QXWZ01000060">
    <property type="protein sequence ID" value="NBI80432.1"/>
    <property type="molecule type" value="Genomic_DNA"/>
</dbReference>
<accession>A0A845RS34</accession>
<reference evidence="1 2" key="1">
    <citation type="submission" date="2018-08" db="EMBL/GenBank/DDBJ databases">
        <title>Murine metabolic-syndrome-specific gut microbial biobank.</title>
        <authorList>
            <person name="Liu C."/>
        </authorList>
    </citation>
    <scope>NUCLEOTIDE SEQUENCE [LARGE SCALE GENOMIC DNA]</scope>
    <source>
        <strain evidence="1 2">X69</strain>
    </source>
</reference>
<organism evidence="1 2">
    <name type="scientific">Anaerotruncus colihominis</name>
    <dbReference type="NCBI Taxonomy" id="169435"/>
    <lineage>
        <taxon>Bacteria</taxon>
        <taxon>Bacillati</taxon>
        <taxon>Bacillota</taxon>
        <taxon>Clostridia</taxon>
        <taxon>Eubacteriales</taxon>
        <taxon>Oscillospiraceae</taxon>
        <taxon>Anaerotruncus</taxon>
    </lineage>
</organism>
<name>A0A845RS34_9FIRM</name>
<sequence length="131" mass="14967">MGRYDDIINLPRHVSSTRPQMPMIDRAAQFQPFRALTGYEDAVQETARLTDERPELTEDEKSILDRKLQGLADRISSKPQITVTWFRPDQKKTGGAYVTTTGQLKKVDDFEGVLIFLTGERIVIEDILDIQ</sequence>
<evidence type="ECO:0000313" key="2">
    <source>
        <dbReference type="Proteomes" id="UP000446348"/>
    </source>
</evidence>
<evidence type="ECO:0008006" key="3">
    <source>
        <dbReference type="Google" id="ProtNLM"/>
    </source>
</evidence>